<gene>
    <name evidence="2" type="ORF">BSAL_70005</name>
</gene>
<dbReference type="OMA" id="CLMHLAL"/>
<keyword evidence="1" id="KW-0812">Transmembrane</keyword>
<protein>
    <recommendedName>
        <fullName evidence="4">Transmembrane protein</fullName>
    </recommendedName>
</protein>
<feature type="transmembrane region" description="Helical" evidence="1">
    <location>
        <begin position="135"/>
        <end position="155"/>
    </location>
</feature>
<dbReference type="InterPro" id="IPR003377">
    <property type="entry name" value="Cornichon"/>
</dbReference>
<reference evidence="3" key="1">
    <citation type="submission" date="2015-09" db="EMBL/GenBank/DDBJ databases">
        <authorList>
            <consortium name="Pathogen Informatics"/>
        </authorList>
    </citation>
    <scope>NUCLEOTIDE SEQUENCE [LARGE SCALE GENOMIC DNA]</scope>
    <source>
        <strain evidence="3">Lake Konstanz</strain>
    </source>
</reference>
<feature type="transmembrane region" description="Helical" evidence="1">
    <location>
        <begin position="192"/>
        <end position="215"/>
    </location>
</feature>
<sequence>MNDKESCFLQMNSSSGEHNNVGGNSGGVIGVVQDALYQSVQFVFILQQPQRYSRAERYRSWVHLSGWILSFTTIVSFFYSTVLTWGLGLLFQLLVVVAASFSLFVLLEYEDRSSDGAEVERLTKPLLQLQLTTRWVQLVHMLMLGQWWFALFFIFPQIPLDWHLVSRHLLVPDATTLWKQVKGLDWWAKVKLVYQGIVFVVQLILLVVCLVSYVARGS</sequence>
<feature type="transmembrane region" description="Helical" evidence="1">
    <location>
        <begin position="61"/>
        <end position="79"/>
    </location>
</feature>
<evidence type="ECO:0000313" key="2">
    <source>
        <dbReference type="EMBL" id="CUG03060.1"/>
    </source>
</evidence>
<proteinExistence type="predicted"/>
<dbReference type="VEuPathDB" id="TriTrypDB:BSAL_70005"/>
<dbReference type="SMART" id="SM01398">
    <property type="entry name" value="Cornichon"/>
    <property type="match status" value="1"/>
</dbReference>
<dbReference type="Pfam" id="PF03311">
    <property type="entry name" value="Cornichon"/>
    <property type="match status" value="1"/>
</dbReference>
<keyword evidence="1" id="KW-0472">Membrane</keyword>
<keyword evidence="1" id="KW-1133">Transmembrane helix</keyword>
<feature type="transmembrane region" description="Helical" evidence="1">
    <location>
        <begin position="85"/>
        <end position="107"/>
    </location>
</feature>
<evidence type="ECO:0000313" key="3">
    <source>
        <dbReference type="Proteomes" id="UP000051952"/>
    </source>
</evidence>
<dbReference type="EMBL" id="CYKH01000505">
    <property type="protein sequence ID" value="CUG03060.1"/>
    <property type="molecule type" value="Genomic_DNA"/>
</dbReference>
<evidence type="ECO:0000256" key="1">
    <source>
        <dbReference type="SAM" id="Phobius"/>
    </source>
</evidence>
<dbReference type="GO" id="GO:0016192">
    <property type="term" value="P:vesicle-mediated transport"/>
    <property type="evidence" value="ECO:0007669"/>
    <property type="project" value="InterPro"/>
</dbReference>
<evidence type="ECO:0008006" key="4">
    <source>
        <dbReference type="Google" id="ProtNLM"/>
    </source>
</evidence>
<accession>A0A0S4IRN3</accession>
<keyword evidence="3" id="KW-1185">Reference proteome</keyword>
<name>A0A0S4IRN3_BODSA</name>
<dbReference type="Proteomes" id="UP000051952">
    <property type="component" value="Unassembled WGS sequence"/>
</dbReference>
<organism evidence="2 3">
    <name type="scientific">Bodo saltans</name>
    <name type="common">Flagellated protozoan</name>
    <dbReference type="NCBI Taxonomy" id="75058"/>
    <lineage>
        <taxon>Eukaryota</taxon>
        <taxon>Discoba</taxon>
        <taxon>Euglenozoa</taxon>
        <taxon>Kinetoplastea</taxon>
        <taxon>Metakinetoplastina</taxon>
        <taxon>Eubodonida</taxon>
        <taxon>Bodonidae</taxon>
        <taxon>Bodo</taxon>
    </lineage>
</organism>
<dbReference type="AlphaFoldDB" id="A0A0S4IRN3"/>